<evidence type="ECO:0000313" key="1">
    <source>
        <dbReference type="EMBL" id="KAA8498789.1"/>
    </source>
</evidence>
<sequence length="180" mass="19873">MNVCFATLRLFFIPRDFVLRGSRFRIYITFRLPNTSGQVHFTTCCTLLESRFHMSRHLAYKFKAGNACHSVLSMAAGRAPSVEAFVSAQQQVTSFTMRITHQTPTRPAAHNNACVCRIPHGIAGSTTWHSTGAPCSRRLPRNYNGVSHGVSRRTLPSPVGTVKPMVRLAQGQQATKLGVS</sequence>
<proteinExistence type="predicted"/>
<comment type="caution">
    <text evidence="1">The sequence shown here is derived from an EMBL/GenBank/DDBJ whole genome shotgun (WGS) entry which is preliminary data.</text>
</comment>
<dbReference type="Proteomes" id="UP000324585">
    <property type="component" value="Unassembled WGS sequence"/>
</dbReference>
<dbReference type="AlphaFoldDB" id="A0A5J4Z478"/>
<name>A0A5J4Z478_PORPP</name>
<organism evidence="1 2">
    <name type="scientific">Porphyridium purpureum</name>
    <name type="common">Red alga</name>
    <name type="synonym">Porphyridium cruentum</name>
    <dbReference type="NCBI Taxonomy" id="35688"/>
    <lineage>
        <taxon>Eukaryota</taxon>
        <taxon>Rhodophyta</taxon>
        <taxon>Bangiophyceae</taxon>
        <taxon>Porphyridiales</taxon>
        <taxon>Porphyridiaceae</taxon>
        <taxon>Porphyridium</taxon>
    </lineage>
</organism>
<reference evidence="2" key="1">
    <citation type="journal article" date="2019" name="Nat. Commun.">
        <title>Expansion of phycobilisome linker gene families in mesophilic red algae.</title>
        <authorList>
            <person name="Lee J."/>
            <person name="Kim D."/>
            <person name="Bhattacharya D."/>
            <person name="Yoon H.S."/>
        </authorList>
    </citation>
    <scope>NUCLEOTIDE SEQUENCE [LARGE SCALE GENOMIC DNA]</scope>
    <source>
        <strain evidence="2">CCMP 1328</strain>
    </source>
</reference>
<accession>A0A5J4Z478</accession>
<evidence type="ECO:0000313" key="2">
    <source>
        <dbReference type="Proteomes" id="UP000324585"/>
    </source>
</evidence>
<protein>
    <submittedName>
        <fullName evidence="1">Uncharacterized protein</fullName>
    </submittedName>
</protein>
<gene>
    <name evidence="1" type="ORF">FVE85_6374</name>
</gene>
<dbReference type="EMBL" id="VRMN01000001">
    <property type="protein sequence ID" value="KAA8498789.1"/>
    <property type="molecule type" value="Genomic_DNA"/>
</dbReference>
<keyword evidence="2" id="KW-1185">Reference proteome</keyword>